<evidence type="ECO:0000313" key="1">
    <source>
        <dbReference type="EMBL" id="MBU7600396.1"/>
    </source>
</evidence>
<dbReference type="RefSeq" id="WP_211039526.1">
    <property type="nucleotide sequence ID" value="NZ_JAELVF020000004.1"/>
</dbReference>
<sequence>MSLVTASGPESSSSVLPQVTELRLSAFRGARRVRVPMSGLTLVTGPAGSGRSTVVEAYEALSRLAAGESLRQVFGTAEGGPSSYVPRSAGPDELGRRGFRIGVTVTGPVGDVRLDLAVQAEPSLRVVGERLSDHSRVLLSTALRDPRRPVVQAEWHTAGVKAVTSGPLPDDRLATPVLPLRVAGSTQGQRQVLAAAEQTVRALRAAFACSPRPSLMRTAAPVGESRLRSSCENIAAVLRRTRGECESHTELAAMLSEICTGPRVEDLVTELSAGPTTEAEPGLVRAVLERGAAGRTPLDALSDAELRCVAQAFVLLTGSRALLDDSARSGRSVREAAQQPLVVLADDLDLGLEPHHTRELLALARRMGEEGGHVRLLATMEDAALAETMDGASVVKLGGVPVPAGGTPGG</sequence>
<comment type="caution">
    <text evidence="1">The sequence shown here is derived from an EMBL/GenBank/DDBJ whole genome shotgun (WGS) entry which is preliminary data.</text>
</comment>
<name>A0A949NA88_9ACTN</name>
<keyword evidence="2" id="KW-1185">Reference proteome</keyword>
<evidence type="ECO:0000313" key="2">
    <source>
        <dbReference type="Proteomes" id="UP000694501"/>
    </source>
</evidence>
<accession>A0A949NA88</accession>
<keyword evidence="1" id="KW-0067">ATP-binding</keyword>
<gene>
    <name evidence="1" type="ORF">JGS22_022870</name>
</gene>
<organism evidence="1 2">
    <name type="scientific">Streptomyces tardus</name>
    <dbReference type="NCBI Taxonomy" id="2780544"/>
    <lineage>
        <taxon>Bacteria</taxon>
        <taxon>Bacillati</taxon>
        <taxon>Actinomycetota</taxon>
        <taxon>Actinomycetes</taxon>
        <taxon>Kitasatosporales</taxon>
        <taxon>Streptomycetaceae</taxon>
        <taxon>Streptomyces</taxon>
    </lineage>
</organism>
<reference evidence="1" key="1">
    <citation type="submission" date="2021-06" db="EMBL/GenBank/DDBJ databases">
        <title>Sequencing of actinobacteria type strains.</title>
        <authorList>
            <person name="Nguyen G.-S."/>
            <person name="Wentzel A."/>
        </authorList>
    </citation>
    <scope>NUCLEOTIDE SEQUENCE</scope>
    <source>
        <strain evidence="1">P38-E01</strain>
    </source>
</reference>
<dbReference type="Proteomes" id="UP000694501">
    <property type="component" value="Unassembled WGS sequence"/>
</dbReference>
<dbReference type="EMBL" id="JAELVF020000004">
    <property type="protein sequence ID" value="MBU7600396.1"/>
    <property type="molecule type" value="Genomic_DNA"/>
</dbReference>
<keyword evidence="1" id="KW-0547">Nucleotide-binding</keyword>
<dbReference type="AlphaFoldDB" id="A0A949NA88"/>
<dbReference type="SUPFAM" id="SSF52540">
    <property type="entry name" value="P-loop containing nucleoside triphosphate hydrolases"/>
    <property type="match status" value="1"/>
</dbReference>
<dbReference type="GO" id="GO:0005524">
    <property type="term" value="F:ATP binding"/>
    <property type="evidence" value="ECO:0007669"/>
    <property type="project" value="UniProtKB-KW"/>
</dbReference>
<proteinExistence type="predicted"/>
<protein>
    <submittedName>
        <fullName evidence="1">ATP-binding protein</fullName>
    </submittedName>
</protein>
<dbReference type="InterPro" id="IPR027417">
    <property type="entry name" value="P-loop_NTPase"/>
</dbReference>